<dbReference type="Proteomes" id="UP000219439">
    <property type="component" value="Unassembled WGS sequence"/>
</dbReference>
<proteinExistence type="predicted"/>
<sequence>MFRTIFFASLSRVAQSICLLILLVSLIIIPFSIQNLLNVKQYVSSAQSSKKKLQAAVGYIKSFEREHNRLPTRQELACRYDQKDRCNYELQIEQNEAGTVVVREYAWTYPFSDRIAHVLGDRVYEMEMETRVFNYAHVDEFHEVFFRLLGEVLLLITLICGAKITLSRLRRPIPVTDASM</sequence>
<evidence type="ECO:0000256" key="1">
    <source>
        <dbReference type="SAM" id="Phobius"/>
    </source>
</evidence>
<accession>A0A285PIW7</accession>
<dbReference type="OrthoDB" id="1798043at2"/>
<keyword evidence="1" id="KW-0472">Membrane</keyword>
<dbReference type="RefSeq" id="WP_097155750.1">
    <property type="nucleotide sequence ID" value="NZ_OBEL01000008.1"/>
</dbReference>
<dbReference type="AlphaFoldDB" id="A0A285PIW7"/>
<keyword evidence="1" id="KW-1133">Transmembrane helix</keyword>
<dbReference type="EMBL" id="OBEL01000008">
    <property type="protein sequence ID" value="SNZ21368.1"/>
    <property type="molecule type" value="Genomic_DNA"/>
</dbReference>
<evidence type="ECO:0000313" key="2">
    <source>
        <dbReference type="EMBL" id="SNZ21368.1"/>
    </source>
</evidence>
<protein>
    <submittedName>
        <fullName evidence="2">Uncharacterized protein</fullName>
    </submittedName>
</protein>
<organism evidence="2 3">
    <name type="scientific">Cohaesibacter gelatinilyticus</name>
    <dbReference type="NCBI Taxonomy" id="372072"/>
    <lineage>
        <taxon>Bacteria</taxon>
        <taxon>Pseudomonadati</taxon>
        <taxon>Pseudomonadota</taxon>
        <taxon>Alphaproteobacteria</taxon>
        <taxon>Hyphomicrobiales</taxon>
        <taxon>Cohaesibacteraceae</taxon>
    </lineage>
</organism>
<evidence type="ECO:0000313" key="3">
    <source>
        <dbReference type="Proteomes" id="UP000219439"/>
    </source>
</evidence>
<reference evidence="2 3" key="1">
    <citation type="submission" date="2017-09" db="EMBL/GenBank/DDBJ databases">
        <authorList>
            <person name="Ehlers B."/>
            <person name="Leendertz F.H."/>
        </authorList>
    </citation>
    <scope>NUCLEOTIDE SEQUENCE [LARGE SCALE GENOMIC DNA]</scope>
    <source>
        <strain evidence="2 3">DSM 18289</strain>
    </source>
</reference>
<name>A0A285PIW7_9HYPH</name>
<gene>
    <name evidence="2" type="ORF">SAMN06265368_4488</name>
</gene>
<keyword evidence="1" id="KW-0812">Transmembrane</keyword>
<feature type="transmembrane region" description="Helical" evidence="1">
    <location>
        <begin position="12"/>
        <end position="33"/>
    </location>
</feature>
<feature type="transmembrane region" description="Helical" evidence="1">
    <location>
        <begin position="144"/>
        <end position="166"/>
    </location>
</feature>
<keyword evidence="3" id="KW-1185">Reference proteome</keyword>